<feature type="compositionally biased region" description="Low complexity" evidence="1">
    <location>
        <begin position="180"/>
        <end position="190"/>
    </location>
</feature>
<feature type="region of interest" description="Disordered" evidence="1">
    <location>
        <begin position="68"/>
        <end position="112"/>
    </location>
</feature>
<feature type="region of interest" description="Disordered" evidence="1">
    <location>
        <begin position="1"/>
        <end position="56"/>
    </location>
</feature>
<feature type="compositionally biased region" description="Basic and acidic residues" evidence="1">
    <location>
        <begin position="274"/>
        <end position="285"/>
    </location>
</feature>
<evidence type="ECO:0000313" key="3">
    <source>
        <dbReference type="Proteomes" id="UP001163105"/>
    </source>
</evidence>
<accession>A0AB34FV63</accession>
<feature type="compositionally biased region" description="Low complexity" evidence="1">
    <location>
        <begin position="87"/>
        <end position="100"/>
    </location>
</feature>
<feature type="region of interest" description="Disordered" evidence="1">
    <location>
        <begin position="145"/>
        <end position="285"/>
    </location>
</feature>
<keyword evidence="3" id="KW-1185">Reference proteome</keyword>
<feature type="compositionally biased region" description="Basic and acidic residues" evidence="1">
    <location>
        <begin position="168"/>
        <end position="179"/>
    </location>
</feature>
<sequence length="285" mass="29869">MAERGQQLEAASPLADSAGAQVTASSPPAPQRLPADADNLSTAASQPPPLEPLFTLLTNTTSNTTVHPRVQYIFSDDDPSALSNPDAQPAGAGPASNAPGDGTAATGPQHRTIVVDLAPAPDNSRWTVAWASSMSPDFAVTGSDMALQQSGAGDGASDGSGAPVLRLEGVEREPVDPRGGDSLPGSSSGSATVGREDVEGLADEFRRRMGVLRKVVGEGERRREAVAKRHDEAQQQHENEHDHEHESQQQQQPQAEDPVEGSRRPSVASQARWASRDDIEGTKDG</sequence>
<evidence type="ECO:0000313" key="2">
    <source>
        <dbReference type="EMBL" id="KAJ6443017.1"/>
    </source>
</evidence>
<organism evidence="2 3">
    <name type="scientific">Purpureocillium lavendulum</name>
    <dbReference type="NCBI Taxonomy" id="1247861"/>
    <lineage>
        <taxon>Eukaryota</taxon>
        <taxon>Fungi</taxon>
        <taxon>Dikarya</taxon>
        <taxon>Ascomycota</taxon>
        <taxon>Pezizomycotina</taxon>
        <taxon>Sordariomycetes</taxon>
        <taxon>Hypocreomycetidae</taxon>
        <taxon>Hypocreales</taxon>
        <taxon>Ophiocordycipitaceae</taxon>
        <taxon>Purpureocillium</taxon>
    </lineage>
</organism>
<dbReference type="AlphaFoldDB" id="A0AB34FV63"/>
<protein>
    <submittedName>
        <fullName evidence="2">Protein-lysine N-methyltransferase EFM2</fullName>
    </submittedName>
</protein>
<dbReference type="EMBL" id="JAQHRD010000003">
    <property type="protein sequence ID" value="KAJ6443017.1"/>
    <property type="molecule type" value="Genomic_DNA"/>
</dbReference>
<proteinExistence type="predicted"/>
<dbReference type="Proteomes" id="UP001163105">
    <property type="component" value="Unassembled WGS sequence"/>
</dbReference>
<evidence type="ECO:0000256" key="1">
    <source>
        <dbReference type="SAM" id="MobiDB-lite"/>
    </source>
</evidence>
<gene>
    <name evidence="2" type="ORF">O9K51_04196</name>
</gene>
<reference evidence="2" key="1">
    <citation type="submission" date="2023-01" db="EMBL/GenBank/DDBJ databases">
        <title>The growth and conidiation of Purpureocillium lavendulum are regulated by nitrogen source and histone H3K14 acetylation.</title>
        <authorList>
            <person name="Tang P."/>
            <person name="Han J."/>
            <person name="Zhang C."/>
            <person name="Tang P."/>
            <person name="Qi F."/>
            <person name="Zhang K."/>
            <person name="Liang L."/>
        </authorList>
    </citation>
    <scope>NUCLEOTIDE SEQUENCE</scope>
    <source>
        <strain evidence="2">YMF1.00683</strain>
    </source>
</reference>
<feature type="compositionally biased region" description="Basic and acidic residues" evidence="1">
    <location>
        <begin position="194"/>
        <end position="207"/>
    </location>
</feature>
<name>A0AB34FV63_9HYPO</name>
<feature type="compositionally biased region" description="Basic and acidic residues" evidence="1">
    <location>
        <begin position="215"/>
        <end position="247"/>
    </location>
</feature>
<comment type="caution">
    <text evidence="2">The sequence shown here is derived from an EMBL/GenBank/DDBJ whole genome shotgun (WGS) entry which is preliminary data.</text>
</comment>